<feature type="domain" description="Aminoglycoside phosphotransferase" evidence="1">
    <location>
        <begin position="36"/>
        <end position="261"/>
    </location>
</feature>
<reference evidence="2 3" key="1">
    <citation type="submission" date="2024-09" db="EMBL/GenBank/DDBJ databases">
        <authorList>
            <person name="Sun Q."/>
            <person name="Mori K."/>
        </authorList>
    </citation>
    <scope>NUCLEOTIDE SEQUENCE [LARGE SCALE GENOMIC DNA]</scope>
    <source>
        <strain evidence="2 3">NCAIM B.02301</strain>
    </source>
</reference>
<comment type="caution">
    <text evidence="2">The sequence shown here is derived from an EMBL/GenBank/DDBJ whole genome shotgun (WGS) entry which is preliminary data.</text>
</comment>
<gene>
    <name evidence="2" type="ORF">ACFFH4_03010</name>
</gene>
<evidence type="ECO:0000313" key="2">
    <source>
        <dbReference type="EMBL" id="MFC0558022.1"/>
    </source>
</evidence>
<dbReference type="InterPro" id="IPR041726">
    <property type="entry name" value="ACAD10_11_N"/>
</dbReference>
<sequence length="353" mass="40351">MRDTIVVRQGEELPLDNLKNYIRRSMTDVPDGDLVVSQFPSGHSNLTYLLTIGNWEAVLRRPPLGPVAARAHDMERESTIMASLHESYSLVPKTYIFCSDESIIGSPFFLMERKKGIVLDTEFPPTLNSTAEIGRIISEQMVDHLVELHQIDYKKTDLVHLSKPDGFLERQVRGWIGRYERSKTSEHEGLADLTSWLTDHLPSSQSATVIHYDYKLNNAMFSKDGKRMIGLFDWEMTTVGDPLADVGVALSYWIEEDDPIELVRGFGKPPVTVLPGFYTRRDWAERYARKSGRDVSDLHYYVTFGYFKLAVIAQQIYYRFYKGQTTDPRFSQLDQTVAALIKHGRQTATTKLS</sequence>
<dbReference type="InterPro" id="IPR002575">
    <property type="entry name" value="Aminoglycoside_PTrfase"/>
</dbReference>
<dbReference type="RefSeq" id="WP_273841279.1">
    <property type="nucleotide sequence ID" value="NZ_JAQQWT010000003.1"/>
</dbReference>
<proteinExistence type="predicted"/>
<name>A0ABV6NCR2_9BACI</name>
<evidence type="ECO:0000313" key="3">
    <source>
        <dbReference type="Proteomes" id="UP001589833"/>
    </source>
</evidence>
<dbReference type="CDD" id="cd05154">
    <property type="entry name" value="ACAD10_11_N-like"/>
    <property type="match status" value="1"/>
</dbReference>
<dbReference type="InterPro" id="IPR052898">
    <property type="entry name" value="ACAD10-like"/>
</dbReference>
<dbReference type="InterPro" id="IPR011009">
    <property type="entry name" value="Kinase-like_dom_sf"/>
</dbReference>
<dbReference type="Pfam" id="PF01636">
    <property type="entry name" value="APH"/>
    <property type="match status" value="1"/>
</dbReference>
<evidence type="ECO:0000259" key="1">
    <source>
        <dbReference type="Pfam" id="PF01636"/>
    </source>
</evidence>
<organism evidence="2 3">
    <name type="scientific">Halalkalibacter alkalisediminis</name>
    <dbReference type="NCBI Taxonomy" id="935616"/>
    <lineage>
        <taxon>Bacteria</taxon>
        <taxon>Bacillati</taxon>
        <taxon>Bacillota</taxon>
        <taxon>Bacilli</taxon>
        <taxon>Bacillales</taxon>
        <taxon>Bacillaceae</taxon>
        <taxon>Halalkalibacter</taxon>
    </lineage>
</organism>
<dbReference type="Gene3D" id="3.30.200.20">
    <property type="entry name" value="Phosphorylase Kinase, domain 1"/>
    <property type="match status" value="1"/>
</dbReference>
<dbReference type="EMBL" id="JBHLTR010000004">
    <property type="protein sequence ID" value="MFC0558022.1"/>
    <property type="molecule type" value="Genomic_DNA"/>
</dbReference>
<keyword evidence="3" id="KW-1185">Reference proteome</keyword>
<dbReference type="Proteomes" id="UP001589833">
    <property type="component" value="Unassembled WGS sequence"/>
</dbReference>
<accession>A0ABV6NCR2</accession>
<dbReference type="PANTHER" id="PTHR47829:SF1">
    <property type="entry name" value="HAD FAMILY PHOSPHATASE"/>
    <property type="match status" value="1"/>
</dbReference>
<dbReference type="PANTHER" id="PTHR47829">
    <property type="entry name" value="HYDROLASE, PUTATIVE (AFU_ORTHOLOGUE AFUA_1G12880)-RELATED"/>
    <property type="match status" value="1"/>
</dbReference>
<protein>
    <submittedName>
        <fullName evidence="2">Phosphotransferase family protein</fullName>
    </submittedName>
</protein>
<dbReference type="SUPFAM" id="SSF56112">
    <property type="entry name" value="Protein kinase-like (PK-like)"/>
    <property type="match status" value="1"/>
</dbReference>
<dbReference type="Gene3D" id="3.90.1200.10">
    <property type="match status" value="1"/>
</dbReference>